<evidence type="ECO:0008006" key="4">
    <source>
        <dbReference type="Google" id="ProtNLM"/>
    </source>
</evidence>
<dbReference type="OMA" id="RIGCTIL"/>
<reference evidence="2 3" key="1">
    <citation type="journal article" date="2006" name="Nature">
        <title>Global trends of whole-genome duplications revealed by the ciliate Paramecium tetraurelia.</title>
        <authorList>
            <consortium name="Genoscope"/>
            <person name="Aury J.-M."/>
            <person name="Jaillon O."/>
            <person name="Duret L."/>
            <person name="Noel B."/>
            <person name="Jubin C."/>
            <person name="Porcel B.M."/>
            <person name="Segurens B."/>
            <person name="Daubin V."/>
            <person name="Anthouard V."/>
            <person name="Aiach N."/>
            <person name="Arnaiz O."/>
            <person name="Billaut A."/>
            <person name="Beisson J."/>
            <person name="Blanc I."/>
            <person name="Bouhouche K."/>
            <person name="Camara F."/>
            <person name="Duharcourt S."/>
            <person name="Guigo R."/>
            <person name="Gogendeau D."/>
            <person name="Katinka M."/>
            <person name="Keller A.-M."/>
            <person name="Kissmehl R."/>
            <person name="Klotz C."/>
            <person name="Koll F."/>
            <person name="Le Moue A."/>
            <person name="Lepere C."/>
            <person name="Malinsky S."/>
            <person name="Nowacki M."/>
            <person name="Nowak J.K."/>
            <person name="Plattner H."/>
            <person name="Poulain J."/>
            <person name="Ruiz F."/>
            <person name="Serrano V."/>
            <person name="Zagulski M."/>
            <person name="Dessen P."/>
            <person name="Betermier M."/>
            <person name="Weissenbach J."/>
            <person name="Scarpelli C."/>
            <person name="Schachter V."/>
            <person name="Sperling L."/>
            <person name="Meyer E."/>
            <person name="Cohen J."/>
            <person name="Wincker P."/>
        </authorList>
    </citation>
    <scope>NUCLEOTIDE SEQUENCE [LARGE SCALE GENOMIC DNA]</scope>
    <source>
        <strain evidence="2 3">Stock d4-2</strain>
    </source>
</reference>
<dbReference type="Proteomes" id="UP000000600">
    <property type="component" value="Unassembled WGS sequence"/>
</dbReference>
<name>A0CTB1_PARTE</name>
<evidence type="ECO:0000313" key="2">
    <source>
        <dbReference type="EMBL" id="CAK74028.1"/>
    </source>
</evidence>
<dbReference type="RefSeq" id="XP_001441425.1">
    <property type="nucleotide sequence ID" value="XM_001441388.1"/>
</dbReference>
<sequence>MFIAFSIILFQQIFICIFHRIGCTILKQPRQQGNKCVFQKCNKQQFEITVRQPTIIRIDQNTNKILNRL</sequence>
<keyword evidence="3" id="KW-1185">Reference proteome</keyword>
<dbReference type="KEGG" id="ptm:GSPATT00010262001"/>
<gene>
    <name evidence="2" type="ORF">GSPATT00010262001</name>
</gene>
<dbReference type="GeneID" id="5027210"/>
<protein>
    <recommendedName>
        <fullName evidence="4">Secreted protein</fullName>
    </recommendedName>
</protein>
<evidence type="ECO:0000256" key="1">
    <source>
        <dbReference type="SAM" id="SignalP"/>
    </source>
</evidence>
<evidence type="ECO:0000313" key="3">
    <source>
        <dbReference type="Proteomes" id="UP000000600"/>
    </source>
</evidence>
<proteinExistence type="predicted"/>
<feature type="signal peptide" evidence="1">
    <location>
        <begin position="1"/>
        <end position="23"/>
    </location>
</feature>
<organism evidence="2 3">
    <name type="scientific">Paramecium tetraurelia</name>
    <dbReference type="NCBI Taxonomy" id="5888"/>
    <lineage>
        <taxon>Eukaryota</taxon>
        <taxon>Sar</taxon>
        <taxon>Alveolata</taxon>
        <taxon>Ciliophora</taxon>
        <taxon>Intramacronucleata</taxon>
        <taxon>Oligohymenophorea</taxon>
        <taxon>Peniculida</taxon>
        <taxon>Parameciidae</taxon>
        <taxon>Paramecium</taxon>
    </lineage>
</organism>
<accession>A0CTB1</accession>
<feature type="chain" id="PRO_5002623342" description="Secreted protein" evidence="1">
    <location>
        <begin position="24"/>
        <end position="69"/>
    </location>
</feature>
<keyword evidence="1" id="KW-0732">Signal</keyword>
<dbReference type="HOGENOM" id="CLU_2781366_0_0_1"/>
<dbReference type="EMBL" id="CT868174">
    <property type="protein sequence ID" value="CAK74028.1"/>
    <property type="molecule type" value="Genomic_DNA"/>
</dbReference>
<dbReference type="AlphaFoldDB" id="A0CTB1"/>
<dbReference type="InParanoid" id="A0CTB1"/>